<comment type="caution">
    <text evidence="2">The sequence shown here is derived from an EMBL/GenBank/DDBJ whole genome shotgun (WGS) entry which is preliminary data.</text>
</comment>
<proteinExistence type="predicted"/>
<organism evidence="2 3">
    <name type="scientific">Volvox reticuliferus</name>
    <dbReference type="NCBI Taxonomy" id="1737510"/>
    <lineage>
        <taxon>Eukaryota</taxon>
        <taxon>Viridiplantae</taxon>
        <taxon>Chlorophyta</taxon>
        <taxon>core chlorophytes</taxon>
        <taxon>Chlorophyceae</taxon>
        <taxon>CS clade</taxon>
        <taxon>Chlamydomonadales</taxon>
        <taxon>Volvocaceae</taxon>
        <taxon>Volvox</taxon>
    </lineage>
</organism>
<gene>
    <name evidence="2" type="ORF">Vretifemale_10080</name>
</gene>
<evidence type="ECO:0000313" key="2">
    <source>
        <dbReference type="EMBL" id="GIL80930.1"/>
    </source>
</evidence>
<protein>
    <submittedName>
        <fullName evidence="2">Uncharacterized protein</fullName>
    </submittedName>
</protein>
<keyword evidence="1" id="KW-0472">Membrane</keyword>
<feature type="transmembrane region" description="Helical" evidence="1">
    <location>
        <begin position="31"/>
        <end position="52"/>
    </location>
</feature>
<reference evidence="2" key="1">
    <citation type="journal article" date="2021" name="Proc. Natl. Acad. Sci. U.S.A.">
        <title>Three genomes in the algal genus Volvox reveal the fate of a haploid sex-determining region after a transition to homothallism.</title>
        <authorList>
            <person name="Yamamoto K."/>
            <person name="Hamaji T."/>
            <person name="Kawai-Toyooka H."/>
            <person name="Matsuzaki R."/>
            <person name="Takahashi F."/>
            <person name="Nishimura Y."/>
            <person name="Kawachi M."/>
            <person name="Noguchi H."/>
            <person name="Minakuchi Y."/>
            <person name="Umen J.G."/>
            <person name="Toyoda A."/>
            <person name="Nozaki H."/>
        </authorList>
    </citation>
    <scope>NUCLEOTIDE SEQUENCE</scope>
    <source>
        <strain evidence="2">NIES-3786</strain>
    </source>
</reference>
<dbReference type="OrthoDB" id="541445at2759"/>
<dbReference type="AlphaFoldDB" id="A0A8J4CLL7"/>
<keyword evidence="1" id="KW-1133">Transmembrane helix</keyword>
<feature type="transmembrane region" description="Helical" evidence="1">
    <location>
        <begin position="64"/>
        <end position="91"/>
    </location>
</feature>
<keyword evidence="3" id="KW-1185">Reference proteome</keyword>
<dbReference type="EMBL" id="BNCP01000020">
    <property type="protein sequence ID" value="GIL80930.1"/>
    <property type="molecule type" value="Genomic_DNA"/>
</dbReference>
<dbReference type="PANTHER" id="PTHR31600:SF2">
    <property type="entry name" value="GAMETE ENRICHED GENE 10 PROTEIN-RELATED"/>
    <property type="match status" value="1"/>
</dbReference>
<dbReference type="PANTHER" id="PTHR31600">
    <property type="entry name" value="TINY MACROCYSTS PROTEIN B-RELATED"/>
    <property type="match status" value="1"/>
</dbReference>
<dbReference type="Proteomes" id="UP000747110">
    <property type="component" value="Unassembled WGS sequence"/>
</dbReference>
<accession>A0A8J4CLL7</accession>
<keyword evidence="1" id="KW-0812">Transmembrane</keyword>
<name>A0A8J4CLL7_9CHLO</name>
<sequence length="177" mass="19547">MHTTAPARNNTNTTSIDQCVQGPHLVNWVNYLKAGVSTMVVWCSAVLMLLVFHPGVKEHQMGEWADIMTLLMIVGLAPAFALGATISWAVIRRMTNVTLAELQNAKPGVHLKDICTAMDNPQDVEIVSRCCRVWKDRYTVDPVAADKARHVIQAGIAMFPNSAFMVLLQANFMIDVL</sequence>
<dbReference type="InterPro" id="IPR052994">
    <property type="entry name" value="Tiny_macrocysts_regulators"/>
</dbReference>
<evidence type="ECO:0000256" key="1">
    <source>
        <dbReference type="SAM" id="Phobius"/>
    </source>
</evidence>
<feature type="non-terminal residue" evidence="2">
    <location>
        <position position="1"/>
    </location>
</feature>
<evidence type="ECO:0000313" key="3">
    <source>
        <dbReference type="Proteomes" id="UP000747110"/>
    </source>
</evidence>